<feature type="compositionally biased region" description="Basic residues" evidence="2">
    <location>
        <begin position="116"/>
        <end position="126"/>
    </location>
</feature>
<feature type="coiled-coil region" evidence="1">
    <location>
        <begin position="346"/>
        <end position="420"/>
    </location>
</feature>
<dbReference type="Proteomes" id="UP001057375">
    <property type="component" value="Unassembled WGS sequence"/>
</dbReference>
<protein>
    <submittedName>
        <fullName evidence="3">Uncharacterized protein LOC105348209 isoform X2</fullName>
    </submittedName>
</protein>
<keyword evidence="1" id="KW-0175">Coiled coil</keyword>
<evidence type="ECO:0000256" key="2">
    <source>
        <dbReference type="SAM" id="MobiDB-lite"/>
    </source>
</evidence>
<reference evidence="3" key="1">
    <citation type="submission" date="2022-03" db="EMBL/GenBank/DDBJ databases">
        <title>Draft genome sequence of Aduncisulcus paluster, a free-living microaerophilic Fornicata.</title>
        <authorList>
            <person name="Yuyama I."/>
            <person name="Kume K."/>
            <person name="Tamura T."/>
            <person name="Inagaki Y."/>
            <person name="Hashimoto T."/>
        </authorList>
    </citation>
    <scope>NUCLEOTIDE SEQUENCE</scope>
    <source>
        <strain evidence="3">NY0171</strain>
    </source>
</reference>
<feature type="region of interest" description="Disordered" evidence="2">
    <location>
        <begin position="1"/>
        <end position="61"/>
    </location>
</feature>
<organism evidence="3 4">
    <name type="scientific">Aduncisulcus paluster</name>
    <dbReference type="NCBI Taxonomy" id="2918883"/>
    <lineage>
        <taxon>Eukaryota</taxon>
        <taxon>Metamonada</taxon>
        <taxon>Carpediemonas-like organisms</taxon>
        <taxon>Aduncisulcus</taxon>
    </lineage>
</organism>
<feature type="compositionally biased region" description="Acidic residues" evidence="2">
    <location>
        <begin position="1"/>
        <end position="11"/>
    </location>
</feature>
<sequence>PVLADGEEPEEAAIPIRRQDEEQHQEIIKEEEEEEKRAEEEVQRKLQEEEEERQKKLEEAAELQRQYALKQIDEKRIAALRNAETDGEKERITREYEAEKTRMDNFMNEEQEQQKKKLAMLMKRKKEREQRRRKREIERRKQERLKELAKRKEEREKEYQEAIEAAAVAKLLKEQSEGMAGVFEFRLQSKHLKQTADFLDVQRKERKLVIDDLSDHLMAEMDEDLDLLEDEHKISIKEEMERKGEELPLEKRLKTLKEQQRKEFSESTTKWKKKIEDEVKSKKAELEHQFVKDRFHLRQRQMLEFKEELRKIFPEWSGSIHQQLVDAENDIESFRQRITERNRVKLESLKKDREALEIAERKKMEKELEDYKLKLKQQQEEARKKMEDSVAAFKEQQQHLFELQQQDKDMLNKNEEQQENLMTQHREVMKKLDSTLTTEVQRQQMMLKKMGDKRASVLAHIKELKEKRKIKKMMEEKKKQDEQNLSDNTKKEVEKVKVDLKQSVDGLEYTPIFGKLVEIEKFLATLVESRED</sequence>
<proteinExistence type="predicted"/>
<evidence type="ECO:0000313" key="4">
    <source>
        <dbReference type="Proteomes" id="UP001057375"/>
    </source>
</evidence>
<feature type="compositionally biased region" description="Basic and acidic residues" evidence="2">
    <location>
        <begin position="127"/>
        <end position="153"/>
    </location>
</feature>
<feature type="non-terminal residue" evidence="3">
    <location>
        <position position="1"/>
    </location>
</feature>
<evidence type="ECO:0000256" key="1">
    <source>
        <dbReference type="SAM" id="Coils"/>
    </source>
</evidence>
<feature type="compositionally biased region" description="Basic and acidic residues" evidence="2">
    <location>
        <begin position="35"/>
        <end position="59"/>
    </location>
</feature>
<accession>A0ABQ5KC60</accession>
<feature type="compositionally biased region" description="Basic and acidic residues" evidence="2">
    <location>
        <begin position="80"/>
        <end position="103"/>
    </location>
</feature>
<comment type="caution">
    <text evidence="3">The sequence shown here is derived from an EMBL/GenBank/DDBJ whole genome shotgun (WGS) entry which is preliminary data.</text>
</comment>
<name>A0ABQ5KC60_9EUKA</name>
<feature type="region of interest" description="Disordered" evidence="2">
    <location>
        <begin position="80"/>
        <end position="153"/>
    </location>
</feature>
<feature type="compositionally biased region" description="Basic and acidic residues" evidence="2">
    <location>
        <begin position="17"/>
        <end position="28"/>
    </location>
</feature>
<feature type="region of interest" description="Disordered" evidence="2">
    <location>
        <begin position="473"/>
        <end position="492"/>
    </location>
</feature>
<dbReference type="EMBL" id="BQXS01001126">
    <property type="protein sequence ID" value="GKT30131.1"/>
    <property type="molecule type" value="Genomic_DNA"/>
</dbReference>
<evidence type="ECO:0000313" key="3">
    <source>
        <dbReference type="EMBL" id="GKT30131.1"/>
    </source>
</evidence>
<gene>
    <name evidence="3" type="ORF">ADUPG1_001393</name>
</gene>
<keyword evidence="4" id="KW-1185">Reference proteome</keyword>